<name>A9BWG9_DELAS</name>
<evidence type="ECO:0000313" key="1">
    <source>
        <dbReference type="EMBL" id="ABX36189.1"/>
    </source>
</evidence>
<proteinExistence type="predicted"/>
<accession>A9BWG9</accession>
<dbReference type="KEGG" id="dac:Daci_3555"/>
<reference evidence="2" key="2">
    <citation type="submission" date="2007-11" db="EMBL/GenBank/DDBJ databases">
        <title>Complete sequence of Delftia acidovorans DSM 14801 / SPH-1.</title>
        <authorList>
            <person name="Copeland A."/>
            <person name="Lucas S."/>
            <person name="Lapidus A."/>
            <person name="Barry K."/>
            <person name="Glavina del Rio T."/>
            <person name="Dalin E."/>
            <person name="Tice H."/>
            <person name="Pitluck S."/>
            <person name="Lowry S."/>
            <person name="Clum A."/>
            <person name="Schmutz J."/>
            <person name="Larimer F."/>
            <person name="Land M."/>
            <person name="Hauser L."/>
            <person name="Kyrpides N."/>
            <person name="Kim E."/>
            <person name="Schleheck D."/>
            <person name="Richardson P."/>
        </authorList>
    </citation>
    <scope>NUCLEOTIDE SEQUENCE [LARGE SCALE GENOMIC DNA]</scope>
    <source>
        <strain evidence="2">DSM 14801 / SPH-1</strain>
    </source>
</reference>
<dbReference type="HOGENOM" id="CLU_2011528_0_0_4"/>
<protein>
    <submittedName>
        <fullName evidence="1">Uncharacterized protein</fullName>
    </submittedName>
</protein>
<evidence type="ECO:0000313" key="2">
    <source>
        <dbReference type="Proteomes" id="UP000000784"/>
    </source>
</evidence>
<organism evidence="1 2">
    <name type="scientific">Delftia acidovorans (strain DSM 14801 / SPH-1)</name>
    <dbReference type="NCBI Taxonomy" id="398578"/>
    <lineage>
        <taxon>Bacteria</taxon>
        <taxon>Pseudomonadati</taxon>
        <taxon>Pseudomonadota</taxon>
        <taxon>Betaproteobacteria</taxon>
        <taxon>Burkholderiales</taxon>
        <taxon>Comamonadaceae</taxon>
        <taxon>Delftia</taxon>
    </lineage>
</organism>
<reference evidence="1 2" key="1">
    <citation type="journal article" date="2004" name="Appl. Environ. Microbiol.">
        <title>Mineralization of individual congeners of linear alkylbenzenesulfonate by defined pairs of heterotrophic bacteria.</title>
        <authorList>
            <person name="Schleheck D."/>
            <person name="Knepper T.P."/>
            <person name="Fischer K."/>
            <person name="Cook A.M."/>
        </authorList>
    </citation>
    <scope>NUCLEOTIDE SEQUENCE [LARGE SCALE GENOMIC DNA]</scope>
    <source>
        <strain evidence="2">DSM 14801 / SPH-1</strain>
    </source>
</reference>
<keyword evidence="2" id="KW-1185">Reference proteome</keyword>
<gene>
    <name evidence="1" type="ordered locus">Daci_3555</name>
</gene>
<sequence length="123" mass="12700">MLARTVGEKWAAPVAAGMGEGVVTAGQQMEQATGENQQRNALAALGAGALTGAIGVGAGRVANRLGLETAETAMANIGTGATAEVPLSAQRRILGAWSPKRCCRNCPSRHRSRCGRTMLRANR</sequence>
<dbReference type="STRING" id="398578.Daci_3555"/>
<dbReference type="Proteomes" id="UP000000784">
    <property type="component" value="Chromosome"/>
</dbReference>
<dbReference type="EMBL" id="CP000884">
    <property type="protein sequence ID" value="ABX36189.1"/>
    <property type="molecule type" value="Genomic_DNA"/>
</dbReference>
<dbReference type="AlphaFoldDB" id="A9BWG9"/>